<dbReference type="PANTHER" id="PTHR34047:SF8">
    <property type="entry name" value="PROTEIN YKFC"/>
    <property type="match status" value="1"/>
</dbReference>
<gene>
    <name evidence="3" type="ORF">EZS26_000047</name>
</gene>
<dbReference type="PROSITE" id="PS50878">
    <property type="entry name" value="RT_POL"/>
    <property type="match status" value="1"/>
</dbReference>
<comment type="similarity">
    <text evidence="1">Belongs to the bacterial reverse transcriptase family.</text>
</comment>
<dbReference type="InterPro" id="IPR051083">
    <property type="entry name" value="GrpII_Intron_Splice-Mob/Def"/>
</dbReference>
<feature type="domain" description="Reverse transcriptase" evidence="2">
    <location>
        <begin position="1"/>
        <end position="266"/>
    </location>
</feature>
<dbReference type="Gene3D" id="3.30.70.270">
    <property type="match status" value="1"/>
</dbReference>
<dbReference type="CDD" id="cd01646">
    <property type="entry name" value="RT_Bac_retron_I"/>
    <property type="match status" value="1"/>
</dbReference>
<evidence type="ECO:0000259" key="2">
    <source>
        <dbReference type="PROSITE" id="PS50878"/>
    </source>
</evidence>
<dbReference type="Proteomes" id="UP000324575">
    <property type="component" value="Unassembled WGS sequence"/>
</dbReference>
<name>A0A5M8P5G4_9BACT</name>
<dbReference type="EMBL" id="SNRX01000001">
    <property type="protein sequence ID" value="KAA6303496.1"/>
    <property type="molecule type" value="Genomic_DNA"/>
</dbReference>
<dbReference type="InterPro" id="IPR043128">
    <property type="entry name" value="Rev_trsase/Diguanyl_cyclase"/>
</dbReference>
<evidence type="ECO:0000313" key="3">
    <source>
        <dbReference type="EMBL" id="KAA6303496.1"/>
    </source>
</evidence>
<comment type="caution">
    <text evidence="3">The sequence shown here is derived from an EMBL/GenBank/DDBJ whole genome shotgun (WGS) entry which is preliminary data.</text>
</comment>
<proteinExistence type="inferred from homology"/>
<dbReference type="Pfam" id="PF00078">
    <property type="entry name" value="RVT_1"/>
    <property type="match status" value="1"/>
</dbReference>
<sequence>MRRIGDLIEKIQALDNLYLAYFKARKGKSGVQAVIDYEWQLDRNIQLLQQQIKEGNPAIGAYHYFTIYDPKIRLICASAFSERVLHHALMNICHPYFERTLIYDTYATRLNKGIYRALDKAKQAMLHYRYVAKLDFRKYFDSVSHNVLKAQLRRLFKDAQLLSLFDKIIDSYETTPGFGIPIGNLTSQYFANYYLSEMDHYAKEVLKIPFYIRYMDDILIFEDNRELLNSKIEQLKDLACSKLYLHFKPVVIHTCKQGISFLGYKPFPHKMLLNGRSKRRFAKKLRLYHKQLVHASWSEKVYQEHVIPLFAFAEHAYTKSFRQYNLNLFFCSS</sequence>
<evidence type="ECO:0000256" key="1">
    <source>
        <dbReference type="ARBA" id="ARBA00034120"/>
    </source>
</evidence>
<dbReference type="AlphaFoldDB" id="A0A5M8P5G4"/>
<accession>A0A5M8P5G4</accession>
<organism evidence="3 4">
    <name type="scientific">Candidatus Ordinivivax streblomastigis</name>
    <dbReference type="NCBI Taxonomy" id="2540710"/>
    <lineage>
        <taxon>Bacteria</taxon>
        <taxon>Pseudomonadati</taxon>
        <taxon>Bacteroidota</taxon>
        <taxon>Bacteroidia</taxon>
        <taxon>Bacteroidales</taxon>
        <taxon>Candidatus Ordinivivax</taxon>
    </lineage>
</organism>
<dbReference type="PANTHER" id="PTHR34047">
    <property type="entry name" value="NUCLEAR INTRON MATURASE 1, MITOCHONDRIAL-RELATED"/>
    <property type="match status" value="1"/>
</dbReference>
<evidence type="ECO:0000313" key="4">
    <source>
        <dbReference type="Proteomes" id="UP000324575"/>
    </source>
</evidence>
<reference evidence="3 4" key="1">
    <citation type="submission" date="2019-03" db="EMBL/GenBank/DDBJ databases">
        <title>Single cell metagenomics reveals metabolic interactions within the superorganism composed of flagellate Streblomastix strix and complex community of Bacteroidetes bacteria on its surface.</title>
        <authorList>
            <person name="Treitli S.C."/>
            <person name="Kolisko M."/>
            <person name="Husnik F."/>
            <person name="Keeling P."/>
            <person name="Hampl V."/>
        </authorList>
    </citation>
    <scope>NUCLEOTIDE SEQUENCE [LARGE SCALE GENOMIC DNA]</scope>
    <source>
        <strain evidence="3">St1</strain>
    </source>
</reference>
<dbReference type="InterPro" id="IPR000477">
    <property type="entry name" value="RT_dom"/>
</dbReference>
<protein>
    <recommendedName>
        <fullName evidence="2">Reverse transcriptase domain-containing protein</fullName>
    </recommendedName>
</protein>
<dbReference type="SUPFAM" id="SSF56672">
    <property type="entry name" value="DNA/RNA polymerases"/>
    <property type="match status" value="1"/>
</dbReference>
<dbReference type="InterPro" id="IPR043502">
    <property type="entry name" value="DNA/RNA_pol_sf"/>
</dbReference>